<keyword evidence="3" id="KW-0479">Metal-binding</keyword>
<dbReference type="GO" id="GO:0046872">
    <property type="term" value="F:metal ion binding"/>
    <property type="evidence" value="ECO:0007669"/>
    <property type="project" value="UniProtKB-KW"/>
</dbReference>
<name>A0A1S2VRP4_9BACT</name>
<dbReference type="InterPro" id="IPR004843">
    <property type="entry name" value="Calcineurin-like_PHP"/>
</dbReference>
<proteinExistence type="predicted"/>
<keyword evidence="9" id="KW-1185">Reference proteome</keyword>
<keyword evidence="1" id="KW-1003">Cell membrane</keyword>
<dbReference type="Pfam" id="PF00149">
    <property type="entry name" value="Metallophos"/>
    <property type="match status" value="1"/>
</dbReference>
<evidence type="ECO:0000256" key="4">
    <source>
        <dbReference type="ARBA" id="ARBA00022801"/>
    </source>
</evidence>
<keyword evidence="4 8" id="KW-0378">Hydrolase</keyword>
<evidence type="ECO:0000256" key="5">
    <source>
        <dbReference type="ARBA" id="ARBA00023136"/>
    </source>
</evidence>
<dbReference type="RefSeq" id="WP_071501060.1">
    <property type="nucleotide sequence ID" value="NZ_MORL01000001.1"/>
</dbReference>
<evidence type="ECO:0000256" key="6">
    <source>
        <dbReference type="ARBA" id="ARBA00023211"/>
    </source>
</evidence>
<dbReference type="CDD" id="cd07398">
    <property type="entry name" value="MPP_YbbF-LpxH"/>
    <property type="match status" value="1"/>
</dbReference>
<evidence type="ECO:0000313" key="9">
    <source>
        <dbReference type="Proteomes" id="UP000181790"/>
    </source>
</evidence>
<dbReference type="PANTHER" id="PTHR34990:SF1">
    <property type="entry name" value="UDP-2,3-DIACYLGLUCOSAMINE HYDROLASE"/>
    <property type="match status" value="1"/>
</dbReference>
<dbReference type="OrthoDB" id="9802481at2"/>
<dbReference type="SUPFAM" id="SSF56300">
    <property type="entry name" value="Metallo-dependent phosphatases"/>
    <property type="match status" value="1"/>
</dbReference>
<sequence length="262" mass="30154">MSHVETIALPPGRNVYFASDFHLGTPSHEQSLARERAVITWLDQIKGDAAAIFLVGDVFDFWFEYKHAIPKGFARLQGKLAELTDAGLPVILFTGNHDMWMADYFTKELNIPVHREPRSYQIGDKRLYVGHGDGLGPGDYTYKQLKKVFENRLARLLFRWVHPDVGIGLAHAWSRHSRLTNNEKGEDKFLGEEREWLYQYCLEVERVQHHDAYIFGHRHLPLDLAVPPSSRYINLGEWVFAKTYAVFDGQSVQLRTFGNQGL</sequence>
<dbReference type="GO" id="GO:0009245">
    <property type="term" value="P:lipid A biosynthetic process"/>
    <property type="evidence" value="ECO:0007669"/>
    <property type="project" value="TreeGrafter"/>
</dbReference>
<dbReference type="InterPro" id="IPR043461">
    <property type="entry name" value="LpxH-like"/>
</dbReference>
<dbReference type="PANTHER" id="PTHR34990">
    <property type="entry name" value="UDP-2,3-DIACYLGLUCOSAMINE HYDROLASE-RELATED"/>
    <property type="match status" value="1"/>
</dbReference>
<dbReference type="EMBL" id="MORL01000001">
    <property type="protein sequence ID" value="OIN60558.1"/>
    <property type="molecule type" value="Genomic_DNA"/>
</dbReference>
<evidence type="ECO:0000256" key="1">
    <source>
        <dbReference type="ARBA" id="ARBA00022475"/>
    </source>
</evidence>
<keyword evidence="2" id="KW-0997">Cell inner membrane</keyword>
<accession>A0A1S2VRP4</accession>
<dbReference type="Proteomes" id="UP000181790">
    <property type="component" value="Unassembled WGS sequence"/>
</dbReference>
<dbReference type="GO" id="GO:0016020">
    <property type="term" value="C:membrane"/>
    <property type="evidence" value="ECO:0007669"/>
    <property type="project" value="GOC"/>
</dbReference>
<organism evidence="8 9">
    <name type="scientific">Arsenicibacter rosenii</name>
    <dbReference type="NCBI Taxonomy" id="1750698"/>
    <lineage>
        <taxon>Bacteria</taxon>
        <taxon>Pseudomonadati</taxon>
        <taxon>Bacteroidota</taxon>
        <taxon>Cytophagia</taxon>
        <taxon>Cytophagales</taxon>
        <taxon>Spirosomataceae</taxon>
        <taxon>Arsenicibacter</taxon>
    </lineage>
</organism>
<comment type="caution">
    <text evidence="8">The sequence shown here is derived from an EMBL/GenBank/DDBJ whole genome shotgun (WGS) entry which is preliminary data.</text>
</comment>
<dbReference type="AlphaFoldDB" id="A0A1S2VRP4"/>
<keyword evidence="5" id="KW-0472">Membrane</keyword>
<evidence type="ECO:0000313" key="8">
    <source>
        <dbReference type="EMBL" id="OIN60558.1"/>
    </source>
</evidence>
<gene>
    <name evidence="8" type="ORF">BLX24_00050</name>
</gene>
<evidence type="ECO:0000259" key="7">
    <source>
        <dbReference type="Pfam" id="PF00149"/>
    </source>
</evidence>
<dbReference type="InterPro" id="IPR029052">
    <property type="entry name" value="Metallo-depent_PP-like"/>
</dbReference>
<feature type="domain" description="Calcineurin-like phosphoesterase" evidence="7">
    <location>
        <begin position="15"/>
        <end position="220"/>
    </location>
</feature>
<dbReference type="Gene3D" id="3.60.21.10">
    <property type="match status" value="1"/>
</dbReference>
<keyword evidence="6" id="KW-0464">Manganese</keyword>
<evidence type="ECO:0000256" key="2">
    <source>
        <dbReference type="ARBA" id="ARBA00022519"/>
    </source>
</evidence>
<protein>
    <submittedName>
        <fullName evidence="8">UDP-2,3-diacylglucosamine hydrolase</fullName>
    </submittedName>
</protein>
<dbReference type="GO" id="GO:0008758">
    <property type="term" value="F:UDP-2,3-diacylglucosamine hydrolase activity"/>
    <property type="evidence" value="ECO:0007669"/>
    <property type="project" value="TreeGrafter"/>
</dbReference>
<reference evidence="8 9" key="1">
    <citation type="submission" date="2016-10" db="EMBL/GenBank/DDBJ databases">
        <title>Arsenicibacter rosenii gen. nov., sp. nov., an efficient arsenic-methylating bacterium isolated from an arsenic-contaminated paddy soil.</title>
        <authorList>
            <person name="Huang K."/>
        </authorList>
    </citation>
    <scope>NUCLEOTIDE SEQUENCE [LARGE SCALE GENOMIC DNA]</scope>
    <source>
        <strain evidence="8 9">SM-1</strain>
    </source>
</reference>
<evidence type="ECO:0000256" key="3">
    <source>
        <dbReference type="ARBA" id="ARBA00022723"/>
    </source>
</evidence>